<evidence type="ECO:0000313" key="2">
    <source>
        <dbReference type="Proteomes" id="UP001279410"/>
    </source>
</evidence>
<dbReference type="AlphaFoldDB" id="A0AAD3R1U5"/>
<proteinExistence type="predicted"/>
<name>A0AAD3R1U5_LATJO</name>
<sequence>MLLMLNVAPSIGAILTNHLKNNLNETFSGLEKVTSLSVATILDPRFKEVGLSNASNAQAAVERLTWERASLIDHELTEDVPPEYAATSASEEHYNLWALLDSHVESLLVSHKRSRLKPATVEKISFLNKNL</sequence>
<protein>
    <submittedName>
        <fullName evidence="1">Zinc finger BED domain-containing protein 4-like protein</fullName>
    </submittedName>
</protein>
<reference evidence="1" key="1">
    <citation type="submission" date="2022-08" db="EMBL/GenBank/DDBJ databases">
        <title>Genome sequencing of akame (Lates japonicus).</title>
        <authorList>
            <person name="Hashiguchi Y."/>
            <person name="Takahashi H."/>
        </authorList>
    </citation>
    <scope>NUCLEOTIDE SEQUENCE</scope>
    <source>
        <strain evidence="1">Kochi</strain>
    </source>
</reference>
<comment type="caution">
    <text evidence="1">The sequence shown here is derived from an EMBL/GenBank/DDBJ whole genome shotgun (WGS) entry which is preliminary data.</text>
</comment>
<accession>A0AAD3R1U5</accession>
<organism evidence="1 2">
    <name type="scientific">Lates japonicus</name>
    <name type="common">Japanese lates</name>
    <dbReference type="NCBI Taxonomy" id="270547"/>
    <lineage>
        <taxon>Eukaryota</taxon>
        <taxon>Metazoa</taxon>
        <taxon>Chordata</taxon>
        <taxon>Craniata</taxon>
        <taxon>Vertebrata</taxon>
        <taxon>Euteleostomi</taxon>
        <taxon>Actinopterygii</taxon>
        <taxon>Neopterygii</taxon>
        <taxon>Teleostei</taxon>
        <taxon>Neoteleostei</taxon>
        <taxon>Acanthomorphata</taxon>
        <taxon>Carangaria</taxon>
        <taxon>Carangaria incertae sedis</taxon>
        <taxon>Centropomidae</taxon>
        <taxon>Lates</taxon>
    </lineage>
</organism>
<gene>
    <name evidence="1" type="ORF">AKAME5_000487900</name>
</gene>
<dbReference type="EMBL" id="BRZM01000011">
    <property type="protein sequence ID" value="GLD51900.1"/>
    <property type="molecule type" value="Genomic_DNA"/>
</dbReference>
<keyword evidence="2" id="KW-1185">Reference proteome</keyword>
<evidence type="ECO:0000313" key="1">
    <source>
        <dbReference type="EMBL" id="GLD51900.1"/>
    </source>
</evidence>
<dbReference type="Proteomes" id="UP001279410">
    <property type="component" value="Unassembled WGS sequence"/>
</dbReference>